<dbReference type="Proteomes" id="UP000288983">
    <property type="component" value="Unassembled WGS sequence"/>
</dbReference>
<comment type="caution">
    <text evidence="1">The sequence shown here is derived from an EMBL/GenBank/DDBJ whole genome shotgun (WGS) entry which is preliminary data.</text>
</comment>
<proteinExistence type="predicted"/>
<evidence type="ECO:0000313" key="2">
    <source>
        <dbReference type="Proteomes" id="UP000288983"/>
    </source>
</evidence>
<dbReference type="EMBL" id="QJRG01000038">
    <property type="protein sequence ID" value="RWU24020.1"/>
    <property type="molecule type" value="Genomic_DNA"/>
</dbReference>
<accession>A0A443ZUX2</accession>
<evidence type="ECO:0000313" key="1">
    <source>
        <dbReference type="EMBL" id="RWU24020.1"/>
    </source>
</evidence>
<name>A0A443ZUX2_9PSED</name>
<organism evidence="1 2">
    <name type="scientific">Pseudomonas alkylphenolica</name>
    <dbReference type="NCBI Taxonomy" id="237609"/>
    <lineage>
        <taxon>Bacteria</taxon>
        <taxon>Pseudomonadati</taxon>
        <taxon>Pseudomonadota</taxon>
        <taxon>Gammaproteobacteria</taxon>
        <taxon>Pseudomonadales</taxon>
        <taxon>Pseudomonadaceae</taxon>
        <taxon>Pseudomonas</taxon>
    </lineage>
</organism>
<reference evidence="1 2" key="1">
    <citation type="submission" date="2018-06" db="EMBL/GenBank/DDBJ databases">
        <title>Bacteria isolated from soil of Wuhan.</title>
        <authorList>
            <person name="Wei X."/>
            <person name="Chunhua H."/>
        </authorList>
    </citation>
    <scope>NUCLEOTIDE SEQUENCE [LARGE SCALE GENOMIC DNA]</scope>
    <source>
        <strain evidence="2">xwS2</strain>
    </source>
</reference>
<dbReference type="AlphaFoldDB" id="A0A443ZUX2"/>
<gene>
    <name evidence="1" type="ORF">DM813_09395</name>
</gene>
<sequence length="208" mass="22816">MHETSSPPAKAEEVREALIVLLEQDDHVRRLVLDIVASLTPSADSAPEPEAPAAVVPDLPQACAPDPLREQLGVPLALLETLRADEELSAAWLHEGENEGQQLTRLLATAAQWESLLELWDLLAERCKSQARPGNAAELHILEGCLAIHNLIWRDRQAQLCCAEVGAEYDYRLHQRTTLRGDIITAQWLPGLANAGGERQRLPLAAAE</sequence>
<protein>
    <submittedName>
        <fullName evidence="1">Uncharacterized protein</fullName>
    </submittedName>
</protein>
<dbReference type="OrthoDB" id="7033421at2"/>
<dbReference type="RefSeq" id="WP_128323121.1">
    <property type="nucleotide sequence ID" value="NZ_QJRG01000038.1"/>
</dbReference>